<dbReference type="AlphaFoldDB" id="A0A0F9PN30"/>
<protein>
    <submittedName>
        <fullName evidence="1">Uncharacterized protein</fullName>
    </submittedName>
</protein>
<sequence length="169" mass="20074">MSYKNFNQPCVFIAKWSGEFGPKVLEFQPNSNEIDLETIAMQIFIVYQNFYYNEKEKIISRILFTLPFKNINRRSKKFLDSLDKTENIDNPHSFFIVLLLPDYSSDDLLEKFDNILINIGEEFSNTKTLLLNNYYEEINELFILEQKVQDSEMSLEEDYSFPNALLDFK</sequence>
<accession>A0A0F9PN30</accession>
<gene>
    <name evidence="1" type="ORF">LCGC14_0822390</name>
</gene>
<reference evidence="1" key="1">
    <citation type="journal article" date="2015" name="Nature">
        <title>Complex archaea that bridge the gap between prokaryotes and eukaryotes.</title>
        <authorList>
            <person name="Spang A."/>
            <person name="Saw J.H."/>
            <person name="Jorgensen S.L."/>
            <person name="Zaremba-Niedzwiedzka K."/>
            <person name="Martijn J."/>
            <person name="Lind A.E."/>
            <person name="van Eijk R."/>
            <person name="Schleper C."/>
            <person name="Guy L."/>
            <person name="Ettema T.J."/>
        </authorList>
    </citation>
    <scope>NUCLEOTIDE SEQUENCE</scope>
</reference>
<dbReference type="EMBL" id="LAZR01002316">
    <property type="protein sequence ID" value="KKN31604.1"/>
    <property type="molecule type" value="Genomic_DNA"/>
</dbReference>
<name>A0A0F9PN30_9ZZZZ</name>
<organism evidence="1">
    <name type="scientific">marine sediment metagenome</name>
    <dbReference type="NCBI Taxonomy" id="412755"/>
    <lineage>
        <taxon>unclassified sequences</taxon>
        <taxon>metagenomes</taxon>
        <taxon>ecological metagenomes</taxon>
    </lineage>
</organism>
<feature type="non-terminal residue" evidence="1">
    <location>
        <position position="169"/>
    </location>
</feature>
<proteinExistence type="predicted"/>
<evidence type="ECO:0000313" key="1">
    <source>
        <dbReference type="EMBL" id="KKN31604.1"/>
    </source>
</evidence>
<comment type="caution">
    <text evidence="1">The sequence shown here is derived from an EMBL/GenBank/DDBJ whole genome shotgun (WGS) entry which is preliminary data.</text>
</comment>